<sequence>MMKKFLFGAIAMLLLTVTGCRNDDFNSTQQIKPVPFKVITHYDRSYGDQKPNAASVTITNLETQEKIEKQTDANGEVSLSELLPGEYNVSITQKLSAEKFLEIFGYNLTGQDEITFNGSQEKVVVNSNTSSVSISLTAGTIGSLVLKQIYYAGSDVKKGAMFRDQFVEIFNNSNEVQYADGLYFAQLKGNGSKKVTEYTLANGQYDWSKSAGNNIGSAANTDYVYAIYVYKIPGTGKQYPINPGESIVIAATAINHKEPILDNSGNPIKIEDPELTVDLKNADFEGYLGNYRQSIGQPVYFTDIDNPSVPDLEVIHMGEGAKDFLLNPQGKESMVIFRATEAEVAAYPKVYLPNGDKKYQYLRLPNTAIIDGVDLNLKDQGRPKQLADNVDSQYTFTALGAYSSSCVMRKVKTTVNGRKILQDTNNSQQDFTTVRANPRGF</sequence>
<dbReference type="PROSITE" id="PS51257">
    <property type="entry name" value="PROKAR_LIPOPROTEIN"/>
    <property type="match status" value="1"/>
</dbReference>
<dbReference type="InterPro" id="IPR013783">
    <property type="entry name" value="Ig-like_fold"/>
</dbReference>
<evidence type="ECO:0000313" key="2">
    <source>
        <dbReference type="Proteomes" id="UP000464318"/>
    </source>
</evidence>
<gene>
    <name evidence="1" type="ORF">DBX24_01945</name>
</gene>
<dbReference type="InterPro" id="IPR032627">
    <property type="entry name" value="DUF4876"/>
</dbReference>
<keyword evidence="2" id="KW-1185">Reference proteome</keyword>
<dbReference type="RefSeq" id="WP_160223803.1">
    <property type="nucleotide sequence ID" value="NZ_CP029149.1"/>
</dbReference>
<name>A0A6P1QVA5_9FLAO</name>
<accession>A0A6P1QVA5</accession>
<dbReference type="AlphaFoldDB" id="A0A6P1QVA5"/>
<reference evidence="1 2" key="1">
    <citation type="submission" date="2018-04" db="EMBL/GenBank/DDBJ databases">
        <title>Characteristic and Complete Genome Sequencing of A Novel Member of Infective Endocarditis Causative Bacteria: Bergeyella cardium QL-PH.</title>
        <authorList>
            <person name="Pan H."/>
            <person name="Sun E."/>
            <person name="Zhang Y."/>
        </authorList>
    </citation>
    <scope>NUCLEOTIDE SEQUENCE [LARGE SCALE GENOMIC DNA]</scope>
    <source>
        <strain evidence="1 2">HPQL</strain>
    </source>
</reference>
<proteinExistence type="predicted"/>
<dbReference type="OrthoDB" id="1409865at2"/>
<evidence type="ECO:0000313" key="1">
    <source>
        <dbReference type="EMBL" id="QHN64740.1"/>
    </source>
</evidence>
<dbReference type="Proteomes" id="UP000464318">
    <property type="component" value="Chromosome"/>
</dbReference>
<protein>
    <submittedName>
        <fullName evidence="1">DUF4876 domain-containing protein</fullName>
    </submittedName>
</protein>
<dbReference type="KEGG" id="bcad:DBX24_01945"/>
<dbReference type="EMBL" id="CP029149">
    <property type="protein sequence ID" value="QHN64740.1"/>
    <property type="molecule type" value="Genomic_DNA"/>
</dbReference>
<organism evidence="1 2">
    <name type="scientific">Bergeyella cardium</name>
    <dbReference type="NCBI Taxonomy" id="1585976"/>
    <lineage>
        <taxon>Bacteria</taxon>
        <taxon>Pseudomonadati</taxon>
        <taxon>Bacteroidota</taxon>
        <taxon>Flavobacteriia</taxon>
        <taxon>Flavobacteriales</taxon>
        <taxon>Weeksellaceae</taxon>
        <taxon>Bergeyella</taxon>
    </lineage>
</organism>
<dbReference type="Gene3D" id="2.60.40.10">
    <property type="entry name" value="Immunoglobulins"/>
    <property type="match status" value="1"/>
</dbReference>
<dbReference type="Pfam" id="PF16215">
    <property type="entry name" value="DUF4876"/>
    <property type="match status" value="1"/>
</dbReference>